<comment type="catalytic activity">
    <reaction evidence="2">
        <text>Cleavage of hydrophobic, N-terminal signal or leader sequences from secreted and periplasmic proteins.</text>
        <dbReference type="EC" id="3.4.21.89"/>
    </reaction>
</comment>
<dbReference type="SUPFAM" id="SSF51306">
    <property type="entry name" value="LexA/Signal peptidase"/>
    <property type="match status" value="1"/>
</dbReference>
<comment type="similarity">
    <text evidence="1 2">Belongs to the peptidase S26 family.</text>
</comment>
<dbReference type="NCBIfam" id="TIGR02227">
    <property type="entry name" value="sigpep_I_bact"/>
    <property type="match status" value="1"/>
</dbReference>
<protein>
    <recommendedName>
        <fullName evidence="2">Signal peptidase I</fullName>
        <ecNumber evidence="2">3.4.21.89</ecNumber>
    </recommendedName>
</protein>
<comment type="subcellular location">
    <subcellularLocation>
        <location evidence="2">Membrane</location>
        <topology evidence="2">Single-pass type II membrane protein</topology>
    </subcellularLocation>
</comment>
<evidence type="ECO:0000256" key="2">
    <source>
        <dbReference type="RuleBase" id="RU362042"/>
    </source>
</evidence>
<feature type="domain" description="Peptidase S26" evidence="3">
    <location>
        <begin position="5"/>
        <end position="99"/>
    </location>
</feature>
<accession>A0A1G2H275</accession>
<dbReference type="GO" id="GO:0009003">
    <property type="term" value="F:signal peptidase activity"/>
    <property type="evidence" value="ECO:0007669"/>
    <property type="project" value="UniProtKB-EC"/>
</dbReference>
<comment type="caution">
    <text evidence="4">The sequence shown here is derived from an EMBL/GenBank/DDBJ whole genome shotgun (WGS) entry which is preliminary data.</text>
</comment>
<dbReference type="GO" id="GO:0006465">
    <property type="term" value="P:signal peptide processing"/>
    <property type="evidence" value="ECO:0007669"/>
    <property type="project" value="InterPro"/>
</dbReference>
<dbReference type="Pfam" id="PF10502">
    <property type="entry name" value="Peptidase_S26"/>
    <property type="match status" value="1"/>
</dbReference>
<dbReference type="InterPro" id="IPR000223">
    <property type="entry name" value="Pept_S26A_signal_pept_1"/>
</dbReference>
<dbReference type="InterPro" id="IPR019533">
    <property type="entry name" value="Peptidase_S26"/>
</dbReference>
<dbReference type="GO" id="GO:0016020">
    <property type="term" value="C:membrane"/>
    <property type="evidence" value="ECO:0007669"/>
    <property type="project" value="UniProtKB-SubCell"/>
</dbReference>
<evidence type="ECO:0000259" key="3">
    <source>
        <dbReference type="Pfam" id="PF10502"/>
    </source>
</evidence>
<evidence type="ECO:0000256" key="1">
    <source>
        <dbReference type="ARBA" id="ARBA00009370"/>
    </source>
</evidence>
<keyword evidence="2" id="KW-0378">Hydrolase</keyword>
<name>A0A1G2H275_9BACT</name>
<keyword evidence="2" id="KW-1133">Transmembrane helix</keyword>
<dbReference type="InterPro" id="IPR036286">
    <property type="entry name" value="LexA/Signal_pep-like_sf"/>
</dbReference>
<organism evidence="4 5">
    <name type="scientific">Candidatus Ryanbacteria bacterium RIFCSPLOWO2_12_FULL_47_9c</name>
    <dbReference type="NCBI Taxonomy" id="1802131"/>
    <lineage>
        <taxon>Bacteria</taxon>
        <taxon>Candidatus Ryaniibacteriota</taxon>
    </lineage>
</organism>
<reference evidence="4 5" key="1">
    <citation type="journal article" date="2016" name="Nat. Commun.">
        <title>Thousands of microbial genomes shed light on interconnected biogeochemical processes in an aquifer system.</title>
        <authorList>
            <person name="Anantharaman K."/>
            <person name="Brown C.T."/>
            <person name="Hug L.A."/>
            <person name="Sharon I."/>
            <person name="Castelle C.J."/>
            <person name="Probst A.J."/>
            <person name="Thomas B.C."/>
            <person name="Singh A."/>
            <person name="Wilkins M.J."/>
            <person name="Karaoz U."/>
            <person name="Brodie E.L."/>
            <person name="Williams K.H."/>
            <person name="Hubbard S.S."/>
            <person name="Banfield J.F."/>
        </authorList>
    </citation>
    <scope>NUCLEOTIDE SEQUENCE [LARGE SCALE GENOMIC DNA]</scope>
</reference>
<keyword evidence="2" id="KW-0472">Membrane</keyword>
<evidence type="ECO:0000313" key="4">
    <source>
        <dbReference type="EMBL" id="OGZ56341.1"/>
    </source>
</evidence>
<sequence length="162" mass="18467">MGKLFDIVKIFLFAVIIVIPIHAFLIQPYIVSDNIMAPQYSKGDIVLVSRIPYFSNEFQRNDIIVFRDSVNRKEKHISKIIGMPYERVTVNDGILMIKSNESIIYKQDLALFGTTVASLEDLGNLDEHEFYILGNKWIEGVSGIIDSRFIIGKPVITIFKAK</sequence>
<proteinExistence type="inferred from homology"/>
<dbReference type="EC" id="3.4.21.89" evidence="2"/>
<dbReference type="Proteomes" id="UP000178996">
    <property type="component" value="Unassembled WGS sequence"/>
</dbReference>
<keyword evidence="2" id="KW-0645">Protease</keyword>
<feature type="transmembrane region" description="Helical" evidence="2">
    <location>
        <begin position="7"/>
        <end position="30"/>
    </location>
</feature>
<gene>
    <name evidence="4" type="ORF">A3G60_02070</name>
</gene>
<dbReference type="Gene3D" id="2.10.109.10">
    <property type="entry name" value="Umud Fragment, subunit A"/>
    <property type="match status" value="1"/>
</dbReference>
<dbReference type="PANTHER" id="PTHR43390">
    <property type="entry name" value="SIGNAL PEPTIDASE I"/>
    <property type="match status" value="1"/>
</dbReference>
<dbReference type="AlphaFoldDB" id="A0A1G2H275"/>
<dbReference type="CDD" id="cd06530">
    <property type="entry name" value="S26_SPase_I"/>
    <property type="match status" value="1"/>
</dbReference>
<evidence type="ECO:0000313" key="5">
    <source>
        <dbReference type="Proteomes" id="UP000178996"/>
    </source>
</evidence>
<dbReference type="GO" id="GO:0004252">
    <property type="term" value="F:serine-type endopeptidase activity"/>
    <property type="evidence" value="ECO:0007669"/>
    <property type="project" value="InterPro"/>
</dbReference>
<dbReference type="PANTHER" id="PTHR43390:SF1">
    <property type="entry name" value="CHLOROPLAST PROCESSING PEPTIDASE"/>
    <property type="match status" value="1"/>
</dbReference>
<dbReference type="EMBL" id="MHOB01000053">
    <property type="protein sequence ID" value="OGZ56341.1"/>
    <property type="molecule type" value="Genomic_DNA"/>
</dbReference>
<keyword evidence="2" id="KW-0812">Transmembrane</keyword>